<dbReference type="AlphaFoldDB" id="A0AAV0EHE9"/>
<evidence type="ECO:0000313" key="5">
    <source>
        <dbReference type="Proteomes" id="UP001152523"/>
    </source>
</evidence>
<evidence type="ECO:0000259" key="3">
    <source>
        <dbReference type="PROSITE" id="PS50891"/>
    </source>
</evidence>
<keyword evidence="2" id="KW-0175">Coiled coil</keyword>
<protein>
    <recommendedName>
        <fullName evidence="3">LOB domain-containing protein</fullName>
    </recommendedName>
</protein>
<dbReference type="PROSITE" id="PS50891">
    <property type="entry name" value="LOB"/>
    <property type="match status" value="1"/>
</dbReference>
<dbReference type="PANTHER" id="PTHR31301:SF12">
    <property type="entry name" value="LOB DOMAIN-CONTAINING PROTEIN 25"/>
    <property type="match status" value="1"/>
</dbReference>
<name>A0AAV0EHE9_9ASTE</name>
<feature type="domain" description="LOB" evidence="3">
    <location>
        <begin position="21"/>
        <end position="122"/>
    </location>
</feature>
<keyword evidence="5" id="KW-1185">Reference proteome</keyword>
<dbReference type="PANTHER" id="PTHR31301">
    <property type="entry name" value="LOB DOMAIN-CONTAINING PROTEIN 4-RELATED"/>
    <property type="match status" value="1"/>
</dbReference>
<organism evidence="4 5">
    <name type="scientific">Cuscuta epithymum</name>
    <dbReference type="NCBI Taxonomy" id="186058"/>
    <lineage>
        <taxon>Eukaryota</taxon>
        <taxon>Viridiplantae</taxon>
        <taxon>Streptophyta</taxon>
        <taxon>Embryophyta</taxon>
        <taxon>Tracheophyta</taxon>
        <taxon>Spermatophyta</taxon>
        <taxon>Magnoliopsida</taxon>
        <taxon>eudicotyledons</taxon>
        <taxon>Gunneridae</taxon>
        <taxon>Pentapetalae</taxon>
        <taxon>asterids</taxon>
        <taxon>lamiids</taxon>
        <taxon>Solanales</taxon>
        <taxon>Convolvulaceae</taxon>
        <taxon>Cuscuteae</taxon>
        <taxon>Cuscuta</taxon>
        <taxon>Cuscuta subgen. Cuscuta</taxon>
    </lineage>
</organism>
<dbReference type="EMBL" id="CAMAPF010000926">
    <property type="protein sequence ID" value="CAH9122657.1"/>
    <property type="molecule type" value="Genomic_DNA"/>
</dbReference>
<comment type="caution">
    <text evidence="4">The sequence shown here is derived from an EMBL/GenBank/DDBJ whole genome shotgun (WGS) entry which is preliminary data.</text>
</comment>
<sequence length="181" mass="19344">MCSRSGGGGWSGGGGGPDSKAPCAACKQLRRKCTAECNFAPYFPPEEPQKFANVHRIFGASNVSKLLSHIPAHQRQDAVNCLAYEADARARDPVHGCVGAISLLHAQLLHLQKELDDANADLMRYTTAAAGFDHQESATHVVAHDIVNNHQPYGGMPPLFTPAADQSPSFDHSEVEDAADI</sequence>
<proteinExistence type="inferred from homology"/>
<feature type="coiled-coil region" evidence="2">
    <location>
        <begin position="101"/>
        <end position="128"/>
    </location>
</feature>
<evidence type="ECO:0000313" key="4">
    <source>
        <dbReference type="EMBL" id="CAH9122657.1"/>
    </source>
</evidence>
<accession>A0AAV0EHE9</accession>
<evidence type="ECO:0000256" key="2">
    <source>
        <dbReference type="SAM" id="Coils"/>
    </source>
</evidence>
<dbReference type="Pfam" id="PF03195">
    <property type="entry name" value="LOB"/>
    <property type="match status" value="1"/>
</dbReference>
<gene>
    <name evidence="4" type="ORF">CEPIT_LOCUS24630</name>
</gene>
<dbReference type="InterPro" id="IPR004883">
    <property type="entry name" value="LOB"/>
</dbReference>
<dbReference type="Proteomes" id="UP001152523">
    <property type="component" value="Unassembled WGS sequence"/>
</dbReference>
<reference evidence="4" key="1">
    <citation type="submission" date="2022-07" db="EMBL/GenBank/DDBJ databases">
        <authorList>
            <person name="Macas J."/>
            <person name="Novak P."/>
            <person name="Neumann P."/>
        </authorList>
    </citation>
    <scope>NUCLEOTIDE SEQUENCE</scope>
</reference>
<comment type="similarity">
    <text evidence="1">Belongs to the LOB domain-containing protein family.</text>
</comment>
<evidence type="ECO:0000256" key="1">
    <source>
        <dbReference type="ARBA" id="ARBA00005474"/>
    </source>
</evidence>